<dbReference type="EMBL" id="MGGI01000026">
    <property type="protein sequence ID" value="OGM24666.1"/>
    <property type="molecule type" value="Genomic_DNA"/>
</dbReference>
<evidence type="ECO:0000256" key="5">
    <source>
        <dbReference type="ARBA" id="ARBA00023163"/>
    </source>
</evidence>
<dbReference type="InterPro" id="IPR017856">
    <property type="entry name" value="Integrase-like_N"/>
</dbReference>
<evidence type="ECO:0000259" key="8">
    <source>
        <dbReference type="Pfam" id="PF20772"/>
    </source>
</evidence>
<dbReference type="Gene3D" id="1.10.10.200">
    <property type="match status" value="1"/>
</dbReference>
<reference evidence="9 10" key="1">
    <citation type="journal article" date="2016" name="Nat. Commun.">
        <title>Thousands of microbial genomes shed light on interconnected biogeochemical processes in an aquifer system.</title>
        <authorList>
            <person name="Anantharaman K."/>
            <person name="Brown C.T."/>
            <person name="Hug L.A."/>
            <person name="Sharon I."/>
            <person name="Castelle C.J."/>
            <person name="Probst A.J."/>
            <person name="Thomas B.C."/>
            <person name="Singh A."/>
            <person name="Wilkins M.J."/>
            <person name="Karaoz U."/>
            <person name="Brodie E.L."/>
            <person name="Williams K.H."/>
            <person name="Hubbard S.S."/>
            <person name="Banfield J.F."/>
        </authorList>
    </citation>
    <scope>NUCLEOTIDE SEQUENCE [LARGE SCALE GENOMIC DNA]</scope>
</reference>
<dbReference type="PANTHER" id="PTHR12532:SF6">
    <property type="entry name" value="TRANSCRIPTIONAL REGULATORY PROTEIN YEBC-RELATED"/>
    <property type="match status" value="1"/>
</dbReference>
<dbReference type="Pfam" id="PF20772">
    <property type="entry name" value="TACO1_YebC_N"/>
    <property type="match status" value="1"/>
</dbReference>
<organism evidence="9 10">
    <name type="scientific">Candidatus Woesebacteria bacterium RIFCSPHIGHO2_01_FULL_39_28</name>
    <dbReference type="NCBI Taxonomy" id="1802496"/>
    <lineage>
        <taxon>Bacteria</taxon>
        <taxon>Candidatus Woeseibacteriota</taxon>
    </lineage>
</organism>
<evidence type="ECO:0000256" key="3">
    <source>
        <dbReference type="ARBA" id="ARBA00023015"/>
    </source>
</evidence>
<dbReference type="HAMAP" id="MF_00693">
    <property type="entry name" value="Transcrip_reg_TACO1"/>
    <property type="match status" value="1"/>
</dbReference>
<keyword evidence="3 6" id="KW-0805">Transcription regulation</keyword>
<evidence type="ECO:0000256" key="2">
    <source>
        <dbReference type="ARBA" id="ARBA00022490"/>
    </source>
</evidence>
<dbReference type="PANTHER" id="PTHR12532">
    <property type="entry name" value="TRANSLATIONAL ACTIVATOR OF CYTOCHROME C OXIDASE 1"/>
    <property type="match status" value="1"/>
</dbReference>
<dbReference type="NCBIfam" id="NF001030">
    <property type="entry name" value="PRK00110.1"/>
    <property type="match status" value="1"/>
</dbReference>
<dbReference type="Gene3D" id="3.30.70.980">
    <property type="match status" value="2"/>
</dbReference>
<dbReference type="GO" id="GO:0006355">
    <property type="term" value="P:regulation of DNA-templated transcription"/>
    <property type="evidence" value="ECO:0007669"/>
    <property type="project" value="UniProtKB-UniRule"/>
</dbReference>
<dbReference type="AlphaFoldDB" id="A0A1F7YBG1"/>
<evidence type="ECO:0000256" key="4">
    <source>
        <dbReference type="ARBA" id="ARBA00023125"/>
    </source>
</evidence>
<dbReference type="InterPro" id="IPR048300">
    <property type="entry name" value="TACO1_YebC-like_2nd/3rd_dom"/>
</dbReference>
<dbReference type="InterPro" id="IPR049083">
    <property type="entry name" value="TACO1_YebC_N"/>
</dbReference>
<accession>A0A1F7YBG1</accession>
<dbReference type="FunFam" id="1.10.10.200:FF:000002">
    <property type="entry name" value="Probable transcriptional regulatory protein CLM62_37755"/>
    <property type="match status" value="1"/>
</dbReference>
<protein>
    <recommendedName>
        <fullName evidence="6">Probable transcriptional regulatory protein A2627_02610</fullName>
    </recommendedName>
</protein>
<comment type="similarity">
    <text evidence="1 6">Belongs to the TACO1 family.</text>
</comment>
<proteinExistence type="inferred from homology"/>
<keyword evidence="5 6" id="KW-0804">Transcription</keyword>
<dbReference type="SUPFAM" id="SSF75625">
    <property type="entry name" value="YebC-like"/>
    <property type="match status" value="1"/>
</dbReference>
<dbReference type="InterPro" id="IPR029072">
    <property type="entry name" value="YebC-like"/>
</dbReference>
<name>A0A1F7YBG1_9BACT</name>
<dbReference type="GO" id="GO:0005829">
    <property type="term" value="C:cytosol"/>
    <property type="evidence" value="ECO:0007669"/>
    <property type="project" value="TreeGrafter"/>
</dbReference>
<comment type="caution">
    <text evidence="9">The sequence shown here is derived from an EMBL/GenBank/DDBJ whole genome shotgun (WGS) entry which is preliminary data.</text>
</comment>
<dbReference type="NCBIfam" id="NF009044">
    <property type="entry name" value="PRK12378.1"/>
    <property type="match status" value="1"/>
</dbReference>
<evidence type="ECO:0000256" key="1">
    <source>
        <dbReference type="ARBA" id="ARBA00008724"/>
    </source>
</evidence>
<dbReference type="InterPro" id="IPR002876">
    <property type="entry name" value="Transcrip_reg_TACO1-like"/>
</dbReference>
<comment type="subcellular location">
    <subcellularLocation>
        <location evidence="6">Cytoplasm</location>
    </subcellularLocation>
</comment>
<sequence length="242" mass="26420">MSGHSHYATIKRQKGLKDAQKGNVFSKLGRAITIAAKEGGGPDPDSNFKLRVAVEKARQANMPKENIERAISKASGGEVLEEVFYEGFGPGGVGVIVEVATDNRNRTGQEIKNLFEKAGGRLGGPGSVSFNFEPKGLILVRKQKNLESQILTLIDLGAEDVEETENDVEVYVSPEKLASVRKVVEEKGFEVTSSELIQKPKNFVTVSSSEEAKKTISFLDNFNDHDDVQKVFANLDVPKDLI</sequence>
<gene>
    <name evidence="9" type="ORF">A2627_02610</name>
</gene>
<evidence type="ECO:0000259" key="7">
    <source>
        <dbReference type="Pfam" id="PF01709"/>
    </source>
</evidence>
<evidence type="ECO:0000313" key="10">
    <source>
        <dbReference type="Proteomes" id="UP000178851"/>
    </source>
</evidence>
<evidence type="ECO:0000256" key="6">
    <source>
        <dbReference type="HAMAP-Rule" id="MF_00693"/>
    </source>
</evidence>
<evidence type="ECO:0000313" key="9">
    <source>
        <dbReference type="EMBL" id="OGM24666.1"/>
    </source>
</evidence>
<dbReference type="InterPro" id="IPR026564">
    <property type="entry name" value="Transcrip_reg_TACO1-like_dom3"/>
</dbReference>
<keyword evidence="2 6" id="KW-0963">Cytoplasm</keyword>
<dbReference type="GO" id="GO:0003677">
    <property type="term" value="F:DNA binding"/>
    <property type="evidence" value="ECO:0007669"/>
    <property type="project" value="UniProtKB-UniRule"/>
</dbReference>
<keyword evidence="4 6" id="KW-0238">DNA-binding</keyword>
<dbReference type="Proteomes" id="UP000178851">
    <property type="component" value="Unassembled WGS sequence"/>
</dbReference>
<dbReference type="NCBIfam" id="TIGR01033">
    <property type="entry name" value="YebC/PmpR family DNA-binding transcriptional regulator"/>
    <property type="match status" value="1"/>
</dbReference>
<dbReference type="Pfam" id="PF01709">
    <property type="entry name" value="Transcrip_reg"/>
    <property type="match status" value="1"/>
</dbReference>
<feature type="domain" description="TACO1/YebC-like N-terminal" evidence="8">
    <location>
        <begin position="5"/>
        <end position="77"/>
    </location>
</feature>
<feature type="domain" description="TACO1/YebC-like second and third" evidence="7">
    <location>
        <begin position="80"/>
        <end position="235"/>
    </location>
</feature>